<sequence length="144" mass="16186">MILQSSWPTQLSYGEEASRRFESKMEQHIGTLFIASHPQPPPLRPAFGSQSAKDPLAKLELDHSYERIGTRRAYCLTLSYASLTLVTKPSQQPLYSKNIKVFPSQYRSNHIPKTIPTTTTLIPLQKMLALLSHPLLPKGKTDSP</sequence>
<protein>
    <submittedName>
        <fullName evidence="1">Uncharacterized protein</fullName>
    </submittedName>
</protein>
<evidence type="ECO:0000313" key="1">
    <source>
        <dbReference type="EMBL" id="GKV32279.1"/>
    </source>
</evidence>
<dbReference type="AlphaFoldDB" id="A0AAV5L590"/>
<dbReference type="EMBL" id="BPVZ01000095">
    <property type="protein sequence ID" value="GKV32279.1"/>
    <property type="molecule type" value="Genomic_DNA"/>
</dbReference>
<evidence type="ECO:0000313" key="2">
    <source>
        <dbReference type="Proteomes" id="UP001054252"/>
    </source>
</evidence>
<name>A0AAV5L590_9ROSI</name>
<proteinExistence type="predicted"/>
<dbReference type="Proteomes" id="UP001054252">
    <property type="component" value="Unassembled WGS sequence"/>
</dbReference>
<gene>
    <name evidence="1" type="ORF">SLEP1_g40893</name>
</gene>
<keyword evidence="2" id="KW-1185">Reference proteome</keyword>
<accession>A0AAV5L590</accession>
<comment type="caution">
    <text evidence="1">The sequence shown here is derived from an EMBL/GenBank/DDBJ whole genome shotgun (WGS) entry which is preliminary data.</text>
</comment>
<organism evidence="1 2">
    <name type="scientific">Rubroshorea leprosula</name>
    <dbReference type="NCBI Taxonomy" id="152421"/>
    <lineage>
        <taxon>Eukaryota</taxon>
        <taxon>Viridiplantae</taxon>
        <taxon>Streptophyta</taxon>
        <taxon>Embryophyta</taxon>
        <taxon>Tracheophyta</taxon>
        <taxon>Spermatophyta</taxon>
        <taxon>Magnoliopsida</taxon>
        <taxon>eudicotyledons</taxon>
        <taxon>Gunneridae</taxon>
        <taxon>Pentapetalae</taxon>
        <taxon>rosids</taxon>
        <taxon>malvids</taxon>
        <taxon>Malvales</taxon>
        <taxon>Dipterocarpaceae</taxon>
        <taxon>Rubroshorea</taxon>
    </lineage>
</organism>
<reference evidence="1 2" key="1">
    <citation type="journal article" date="2021" name="Commun. Biol.">
        <title>The genome of Shorea leprosula (Dipterocarpaceae) highlights the ecological relevance of drought in aseasonal tropical rainforests.</title>
        <authorList>
            <person name="Ng K.K.S."/>
            <person name="Kobayashi M.J."/>
            <person name="Fawcett J.A."/>
            <person name="Hatakeyama M."/>
            <person name="Paape T."/>
            <person name="Ng C.H."/>
            <person name="Ang C.C."/>
            <person name="Tnah L.H."/>
            <person name="Lee C.T."/>
            <person name="Nishiyama T."/>
            <person name="Sese J."/>
            <person name="O'Brien M.J."/>
            <person name="Copetti D."/>
            <person name="Mohd Noor M.I."/>
            <person name="Ong R.C."/>
            <person name="Putra M."/>
            <person name="Sireger I.Z."/>
            <person name="Indrioko S."/>
            <person name="Kosugi Y."/>
            <person name="Izuno A."/>
            <person name="Isagi Y."/>
            <person name="Lee S.L."/>
            <person name="Shimizu K.K."/>
        </authorList>
    </citation>
    <scope>NUCLEOTIDE SEQUENCE [LARGE SCALE GENOMIC DNA]</scope>
    <source>
        <strain evidence="1">214</strain>
    </source>
</reference>